<dbReference type="SUPFAM" id="SSF52540">
    <property type="entry name" value="P-loop containing nucleoside triphosphate hydrolases"/>
    <property type="match status" value="1"/>
</dbReference>
<accession>W7Q7W8</accession>
<evidence type="ECO:0000256" key="1">
    <source>
        <dbReference type="ARBA" id="ARBA00022741"/>
    </source>
</evidence>
<dbReference type="PANTHER" id="PTHR39206">
    <property type="entry name" value="SLL8004 PROTEIN"/>
    <property type="match status" value="1"/>
</dbReference>
<gene>
    <name evidence="4" type="ORF">DS2_19336</name>
</gene>
<dbReference type="Gene3D" id="3.40.50.300">
    <property type="entry name" value="P-loop containing nucleotide triphosphate hydrolases"/>
    <property type="match status" value="1"/>
</dbReference>
<dbReference type="InterPro" id="IPR027417">
    <property type="entry name" value="P-loop_NTPase"/>
</dbReference>
<proteinExistence type="predicted"/>
<evidence type="ECO:0000259" key="3">
    <source>
        <dbReference type="Pfam" id="PF06414"/>
    </source>
</evidence>
<dbReference type="OrthoDB" id="9791543at2"/>
<keyword evidence="2" id="KW-0067">ATP-binding</keyword>
<dbReference type="Proteomes" id="UP000019276">
    <property type="component" value="Unassembled WGS sequence"/>
</dbReference>
<comment type="caution">
    <text evidence="4">The sequence shown here is derived from an EMBL/GenBank/DDBJ whole genome shotgun (WGS) entry which is preliminary data.</text>
</comment>
<dbReference type="RefSeq" id="WP_035016737.1">
    <property type="nucleotide sequence ID" value="NZ_ARZY01000100.1"/>
</dbReference>
<reference evidence="4 5" key="1">
    <citation type="journal article" date="2014" name="Genome Announc.">
        <title>Draft Genome Sequence of the Agar-Degrading Bacterium Catenovulum sp. Strain DS-2, Isolated from Intestines of Haliotis diversicolor.</title>
        <authorList>
            <person name="Shan D."/>
            <person name="Li X."/>
            <person name="Gu Z."/>
            <person name="Wei G."/>
            <person name="Gao Z."/>
            <person name="Shao Z."/>
        </authorList>
    </citation>
    <scope>NUCLEOTIDE SEQUENCE [LARGE SCALE GENOMIC DNA]</scope>
    <source>
        <strain evidence="4 5">DS-2</strain>
    </source>
</reference>
<dbReference type="eggNOG" id="COG4185">
    <property type="taxonomic scope" value="Bacteria"/>
</dbReference>
<organism evidence="4 5">
    <name type="scientific">Catenovulum agarivorans DS-2</name>
    <dbReference type="NCBI Taxonomy" id="1328313"/>
    <lineage>
        <taxon>Bacteria</taxon>
        <taxon>Pseudomonadati</taxon>
        <taxon>Pseudomonadota</taxon>
        <taxon>Gammaproteobacteria</taxon>
        <taxon>Alteromonadales</taxon>
        <taxon>Alteromonadaceae</taxon>
        <taxon>Catenovulum</taxon>
    </lineage>
</organism>
<feature type="domain" description="Zeta toxin" evidence="3">
    <location>
        <begin position="57"/>
        <end position="141"/>
    </location>
</feature>
<name>W7Q7W8_9ALTE</name>
<dbReference type="STRING" id="1328313.DS2_19336"/>
<dbReference type="AlphaFoldDB" id="W7Q7W8"/>
<dbReference type="InterPro" id="IPR010488">
    <property type="entry name" value="Zeta_toxin_domain"/>
</dbReference>
<dbReference type="PATRIC" id="fig|1328313.3.peg.3933"/>
<evidence type="ECO:0000313" key="5">
    <source>
        <dbReference type="Proteomes" id="UP000019276"/>
    </source>
</evidence>
<dbReference type="Pfam" id="PF06414">
    <property type="entry name" value="Zeta_toxin"/>
    <property type="match status" value="1"/>
</dbReference>
<protein>
    <recommendedName>
        <fullName evidence="3">Zeta toxin domain-containing protein</fullName>
    </recommendedName>
</protein>
<dbReference type="EMBL" id="ARZY01000100">
    <property type="protein sequence ID" value="EWH08051.1"/>
    <property type="molecule type" value="Genomic_DNA"/>
</dbReference>
<dbReference type="GO" id="GO:0016301">
    <property type="term" value="F:kinase activity"/>
    <property type="evidence" value="ECO:0007669"/>
    <property type="project" value="InterPro"/>
</dbReference>
<evidence type="ECO:0000313" key="4">
    <source>
        <dbReference type="EMBL" id="EWH08051.1"/>
    </source>
</evidence>
<keyword evidence="5" id="KW-1185">Reference proteome</keyword>
<evidence type="ECO:0000256" key="2">
    <source>
        <dbReference type="ARBA" id="ARBA00022840"/>
    </source>
</evidence>
<dbReference type="PANTHER" id="PTHR39206:SF1">
    <property type="entry name" value="SLL8004 PROTEIN"/>
    <property type="match status" value="1"/>
</dbReference>
<sequence>MPKCWIIAGPNGAGKTTFALEYLANVVGCTHFINADLIAAGLSPLAPEQELITAGKLLLKEVENCIHKKKDFAVETTLAGKNYLKLIKRLKAQNWDVDLIYLALPSVELSKERVTERVKHGGHNIPVTALERRFGKSLKNLFEEYSKRVDNCVCFINHLNSPEIVFEKNIAGMIVANQYYYDLLKKKADK</sequence>
<dbReference type="GO" id="GO:0005524">
    <property type="term" value="F:ATP binding"/>
    <property type="evidence" value="ECO:0007669"/>
    <property type="project" value="UniProtKB-KW"/>
</dbReference>
<keyword evidence="1" id="KW-0547">Nucleotide-binding</keyword>